<protein>
    <submittedName>
        <fullName evidence="2">Uncharacterized protein</fullName>
    </submittedName>
</protein>
<evidence type="ECO:0000256" key="1">
    <source>
        <dbReference type="ARBA" id="ARBA00006738"/>
    </source>
</evidence>
<dbReference type="InterPro" id="IPR011335">
    <property type="entry name" value="Restrct_endonuc-II-like"/>
</dbReference>
<dbReference type="Gene3D" id="3.40.1350.10">
    <property type="match status" value="1"/>
</dbReference>
<feature type="non-terminal residue" evidence="2">
    <location>
        <position position="131"/>
    </location>
</feature>
<comment type="similarity">
    <text evidence="1">Belongs to the UPF0102 family.</text>
</comment>
<reference evidence="3" key="1">
    <citation type="submission" date="2017-09" db="EMBL/GenBank/DDBJ databases">
        <title>Depth-based differentiation of microbial function through sediment-hosted aquifers and enrichment of novel symbionts in the deep terrestrial subsurface.</title>
        <authorList>
            <person name="Probst A.J."/>
            <person name="Ladd B."/>
            <person name="Jarett J.K."/>
            <person name="Geller-Mcgrath D.E."/>
            <person name="Sieber C.M.K."/>
            <person name="Emerson J.B."/>
            <person name="Anantharaman K."/>
            <person name="Thomas B.C."/>
            <person name="Malmstrom R."/>
            <person name="Stieglmeier M."/>
            <person name="Klingl A."/>
            <person name="Woyke T."/>
            <person name="Ryan C.M."/>
            <person name="Banfield J.F."/>
        </authorList>
    </citation>
    <scope>NUCLEOTIDE SEQUENCE [LARGE SCALE GENOMIC DNA]</scope>
</reference>
<dbReference type="Pfam" id="PF02021">
    <property type="entry name" value="UPF0102"/>
    <property type="match status" value="1"/>
</dbReference>
<dbReference type="InterPro" id="IPR011856">
    <property type="entry name" value="tRNA_endonuc-like_dom_sf"/>
</dbReference>
<dbReference type="SUPFAM" id="SSF52980">
    <property type="entry name" value="Restriction endonuclease-like"/>
    <property type="match status" value="1"/>
</dbReference>
<dbReference type="InterPro" id="IPR003509">
    <property type="entry name" value="UPF0102_YraN-like"/>
</dbReference>
<comment type="caution">
    <text evidence="2">The sequence shown here is derived from an EMBL/GenBank/DDBJ whole genome shotgun (WGS) entry which is preliminary data.</text>
</comment>
<dbReference type="EMBL" id="PFBB01000026">
    <property type="protein sequence ID" value="PIR88400.1"/>
    <property type="molecule type" value="Genomic_DNA"/>
</dbReference>
<gene>
    <name evidence="2" type="ORF">COU09_02495</name>
</gene>
<dbReference type="AlphaFoldDB" id="A0A2H0UPS1"/>
<dbReference type="PANTHER" id="PTHR34039:SF1">
    <property type="entry name" value="UPF0102 PROTEIN YRAN"/>
    <property type="match status" value="1"/>
</dbReference>
<proteinExistence type="inferred from homology"/>
<name>A0A2H0UPS1_9BACT</name>
<dbReference type="Proteomes" id="UP000229615">
    <property type="component" value="Unassembled WGS sequence"/>
</dbReference>
<dbReference type="GO" id="GO:0003676">
    <property type="term" value="F:nucleic acid binding"/>
    <property type="evidence" value="ECO:0007669"/>
    <property type="project" value="InterPro"/>
</dbReference>
<evidence type="ECO:0000313" key="3">
    <source>
        <dbReference type="Proteomes" id="UP000229615"/>
    </source>
</evidence>
<organism evidence="2 3">
    <name type="scientific">Candidatus Harrisonbacteria bacterium CG10_big_fil_rev_8_21_14_0_10_44_23</name>
    <dbReference type="NCBI Taxonomy" id="1974585"/>
    <lineage>
        <taxon>Bacteria</taxon>
        <taxon>Candidatus Harrisoniibacteriota</taxon>
    </lineage>
</organism>
<accession>A0A2H0UPS1</accession>
<dbReference type="HAMAP" id="MF_00048">
    <property type="entry name" value="UPF0102"/>
    <property type="match status" value="1"/>
</dbReference>
<sequence length="131" mass="14802">MLYIEHMAKTLGQFGEDIAAEFLSNSGFKVIGRNIVEKIGEIDIVAKELDTAIICLIEVKTLMKNDNFAPEGNYNPRKQQKVQKLAQLFAGKHSALIGPNGYRVDLVAVEIMNPLLTDWRKDCIIRHYKNV</sequence>
<dbReference type="PANTHER" id="PTHR34039">
    <property type="entry name" value="UPF0102 PROTEIN YRAN"/>
    <property type="match status" value="1"/>
</dbReference>
<evidence type="ECO:0000313" key="2">
    <source>
        <dbReference type="EMBL" id="PIR88400.1"/>
    </source>
</evidence>